<dbReference type="PANTHER" id="PTHR23022">
    <property type="entry name" value="TRANSPOSABLE ELEMENT-RELATED"/>
    <property type="match status" value="1"/>
</dbReference>
<dbReference type="InterPro" id="IPR002492">
    <property type="entry name" value="Transposase_Tc1-like"/>
</dbReference>
<dbReference type="GO" id="GO:0015074">
    <property type="term" value="P:DNA integration"/>
    <property type="evidence" value="ECO:0007669"/>
    <property type="project" value="InterPro"/>
</dbReference>
<evidence type="ECO:0000313" key="4">
    <source>
        <dbReference type="Proteomes" id="UP000472277"/>
    </source>
</evidence>
<proteinExistence type="predicted"/>
<dbReference type="Gene3D" id="1.10.10.10">
    <property type="entry name" value="Winged helix-like DNA-binding domain superfamily/Winged helix DNA-binding domain"/>
    <property type="match status" value="1"/>
</dbReference>
<dbReference type="PANTHER" id="PTHR23022:SF135">
    <property type="entry name" value="SI:DKEY-77F5.3"/>
    <property type="match status" value="1"/>
</dbReference>
<dbReference type="Pfam" id="PF25787">
    <property type="entry name" value="HTH_SB"/>
    <property type="match status" value="1"/>
</dbReference>
<dbReference type="GO" id="GO:0003677">
    <property type="term" value="F:DNA binding"/>
    <property type="evidence" value="ECO:0007669"/>
    <property type="project" value="InterPro"/>
</dbReference>
<organism evidence="3 4">
    <name type="scientific">Salmo trutta</name>
    <name type="common">Brown trout</name>
    <dbReference type="NCBI Taxonomy" id="8032"/>
    <lineage>
        <taxon>Eukaryota</taxon>
        <taxon>Metazoa</taxon>
        <taxon>Chordata</taxon>
        <taxon>Craniata</taxon>
        <taxon>Vertebrata</taxon>
        <taxon>Euteleostomi</taxon>
        <taxon>Actinopterygii</taxon>
        <taxon>Neopterygii</taxon>
        <taxon>Teleostei</taxon>
        <taxon>Protacanthopterygii</taxon>
        <taxon>Salmoniformes</taxon>
        <taxon>Salmonidae</taxon>
        <taxon>Salmoninae</taxon>
        <taxon>Salmo</taxon>
    </lineage>
</organism>
<reference evidence="3" key="2">
    <citation type="submission" date="2025-09" db="UniProtKB">
        <authorList>
            <consortium name="Ensembl"/>
        </authorList>
    </citation>
    <scope>IDENTIFICATION</scope>
</reference>
<dbReference type="Pfam" id="PF01498">
    <property type="entry name" value="HTH_Tnp_Tc3_2"/>
    <property type="match status" value="1"/>
</dbReference>
<accession>A0A673W276</accession>
<keyword evidence="4" id="KW-1185">Reference proteome</keyword>
<feature type="domain" description="Transposase Tc1-like" evidence="1">
    <location>
        <begin position="68"/>
        <end position="137"/>
    </location>
</feature>
<feature type="domain" description="Sleeping Beauty transposase HTH" evidence="2">
    <location>
        <begin position="1"/>
        <end position="51"/>
    </location>
</feature>
<evidence type="ECO:0000259" key="1">
    <source>
        <dbReference type="Pfam" id="PF01498"/>
    </source>
</evidence>
<dbReference type="InParanoid" id="A0A673W276"/>
<dbReference type="SUPFAM" id="SSF46689">
    <property type="entry name" value="Homeodomain-like"/>
    <property type="match status" value="1"/>
</dbReference>
<protein>
    <submittedName>
        <fullName evidence="3">Uncharacterized protein</fullName>
    </submittedName>
</protein>
<evidence type="ECO:0000313" key="3">
    <source>
        <dbReference type="Ensembl" id="ENSSTUP00000003048.1"/>
    </source>
</evidence>
<dbReference type="GO" id="GO:0006313">
    <property type="term" value="P:DNA transposition"/>
    <property type="evidence" value="ECO:0007669"/>
    <property type="project" value="InterPro"/>
</dbReference>
<name>A0A673W276_SALTR</name>
<evidence type="ECO:0000259" key="2">
    <source>
        <dbReference type="Pfam" id="PF25787"/>
    </source>
</evidence>
<dbReference type="InterPro" id="IPR052338">
    <property type="entry name" value="Transposase_5"/>
</dbReference>
<sequence length="172" mass="19948">MKTKELSKQVRDKVVEKYRSGLGYKKVSETLNIRRSTFKSIIKKCREYGITTNLPTEDRPQKLTDQARRALIREATKRPKIILKELQSSTAGVSASARTVRRRLLEDGLVSRRAAKKPLLSRKNIRDRLIFCKRYRDWTAEDWGKVIFSDESPFRLFGASGKKLLGRTPVYM</sequence>
<dbReference type="InterPro" id="IPR057667">
    <property type="entry name" value="HTH_SB"/>
</dbReference>
<dbReference type="Ensembl" id="ENSSTUT00000003245.1">
    <property type="protein sequence ID" value="ENSSTUP00000003048.1"/>
    <property type="gene ID" value="ENSSTUG00000001563.1"/>
</dbReference>
<reference evidence="3" key="1">
    <citation type="submission" date="2025-08" db="UniProtKB">
        <authorList>
            <consortium name="Ensembl"/>
        </authorList>
    </citation>
    <scope>IDENTIFICATION</scope>
</reference>
<dbReference type="InterPro" id="IPR036397">
    <property type="entry name" value="RNaseH_sf"/>
</dbReference>
<dbReference type="OMA" id="IKKCREY"/>
<dbReference type="Gene3D" id="3.30.420.10">
    <property type="entry name" value="Ribonuclease H-like superfamily/Ribonuclease H"/>
    <property type="match status" value="1"/>
</dbReference>
<dbReference type="Proteomes" id="UP000472277">
    <property type="component" value="Chromosome 7"/>
</dbReference>
<dbReference type="AlphaFoldDB" id="A0A673W276"/>
<dbReference type="InterPro" id="IPR009057">
    <property type="entry name" value="Homeodomain-like_sf"/>
</dbReference>
<dbReference type="GeneTree" id="ENSGT01150000286979"/>
<dbReference type="InterPro" id="IPR036388">
    <property type="entry name" value="WH-like_DNA-bd_sf"/>
</dbReference>